<name>A0A5N6S3R3_9BIFI</name>
<proteinExistence type="predicted"/>
<dbReference type="Gene3D" id="3.30.565.60">
    <property type="match status" value="1"/>
</dbReference>
<feature type="region of interest" description="Disordered" evidence="1">
    <location>
        <begin position="1"/>
        <end position="31"/>
    </location>
</feature>
<dbReference type="Pfam" id="PF13749">
    <property type="entry name" value="HATPase_c_4"/>
    <property type="match status" value="1"/>
</dbReference>
<accession>A0A5N6S3R3</accession>
<organism evidence="2 3">
    <name type="scientific">Bifidobacterium tibiigranuli</name>
    <dbReference type="NCBI Taxonomy" id="2172043"/>
    <lineage>
        <taxon>Bacteria</taxon>
        <taxon>Bacillati</taxon>
        <taxon>Actinomycetota</taxon>
        <taxon>Actinomycetes</taxon>
        <taxon>Bifidobacteriales</taxon>
        <taxon>Bifidobacteriaceae</taxon>
        <taxon>Bifidobacterium</taxon>
    </lineage>
</organism>
<dbReference type="InterPro" id="IPR038475">
    <property type="entry name" value="RecG_C_sf"/>
</dbReference>
<protein>
    <submittedName>
        <fullName evidence="2">Transcriptional regulator</fullName>
    </submittedName>
</protein>
<dbReference type="Proteomes" id="UP000325415">
    <property type="component" value="Unassembled WGS sequence"/>
</dbReference>
<keyword evidence="3" id="KW-1185">Reference proteome</keyword>
<dbReference type="Gene3D" id="1.10.10.10">
    <property type="entry name" value="Winged helix-like DNA-binding domain superfamily/Winged helix DNA-binding domain"/>
    <property type="match status" value="1"/>
</dbReference>
<dbReference type="InterPro" id="IPR036388">
    <property type="entry name" value="WH-like_DNA-bd_sf"/>
</dbReference>
<sequence>MHKEKPHDDGAGGGHSPAADESTQTPTPYDYRPCDEENLTFVYLQHAYATAGLDWDAFDPAAFHLRDAHGAFTGAALLLSDQNPFSVKCAVFEGDTKTKLTDRAEIHGSVLRQLNEAALFLNQHNTDGQWPETALHESLINAVLHRDYEYSGPILVNIFSNRVEIVSLGGLVRGLQINDLLNGICQPRNAWLVLTATALGISENYGTGIPRIMDSYATSSASPQLRVGPSSVAMILPVPVLDDESWDDMDDEHAVNGANDADTPHGSGNGADKSEPAAKRYVFPELRPYITQDYAQALVGARVIGCAPLATLVLGAPGAVPQQQPLEQPHTYDVQLLEQVTLHVMADAGVALSRKDIENQLGLIHGQASYLLRNLTAQGKIRRIGRARATRYCVN</sequence>
<dbReference type="PANTHER" id="PTHR30595:SF6">
    <property type="entry name" value="SCHLAFEN ALBA-2 DOMAIN-CONTAINING PROTEIN"/>
    <property type="match status" value="1"/>
</dbReference>
<comment type="caution">
    <text evidence="2">The sequence shown here is derived from an EMBL/GenBank/DDBJ whole genome shotgun (WGS) entry which is preliminary data.</text>
</comment>
<evidence type="ECO:0000313" key="3">
    <source>
        <dbReference type="Proteomes" id="UP000325415"/>
    </source>
</evidence>
<reference evidence="2 3" key="1">
    <citation type="submission" date="2018-04" db="EMBL/GenBank/DDBJ databases">
        <authorList>
            <person name="Eckel V.P."/>
            <person name="Vogel R.F."/>
        </authorList>
    </citation>
    <scope>NUCLEOTIDE SEQUENCE [LARGE SCALE GENOMIC DNA]</scope>
    <source>
        <strain evidence="3">TMW 2.1764</strain>
    </source>
</reference>
<evidence type="ECO:0000313" key="2">
    <source>
        <dbReference type="EMBL" id="KAE8128149.1"/>
    </source>
</evidence>
<feature type="region of interest" description="Disordered" evidence="1">
    <location>
        <begin position="246"/>
        <end position="276"/>
    </location>
</feature>
<dbReference type="OrthoDB" id="9805115at2"/>
<dbReference type="AlphaFoldDB" id="A0A5N6S3R3"/>
<evidence type="ECO:0000256" key="1">
    <source>
        <dbReference type="SAM" id="MobiDB-lite"/>
    </source>
</evidence>
<gene>
    <name evidence="2" type="ORF">DDE84_06830</name>
</gene>
<feature type="compositionally biased region" description="Basic and acidic residues" evidence="1">
    <location>
        <begin position="1"/>
        <end position="10"/>
    </location>
</feature>
<dbReference type="EMBL" id="QDAG01000006">
    <property type="protein sequence ID" value="KAE8128149.1"/>
    <property type="molecule type" value="Genomic_DNA"/>
</dbReference>
<dbReference type="PANTHER" id="PTHR30595">
    <property type="entry name" value="GLPR-RELATED TRANSCRIPTIONAL REPRESSOR"/>
    <property type="match status" value="1"/>
</dbReference>